<feature type="compositionally biased region" description="Basic and acidic residues" evidence="2">
    <location>
        <begin position="411"/>
        <end position="438"/>
    </location>
</feature>
<feature type="region of interest" description="Disordered" evidence="2">
    <location>
        <begin position="411"/>
        <end position="481"/>
    </location>
</feature>
<dbReference type="InterPro" id="IPR039730">
    <property type="entry name" value="Jlp2/Ccd25"/>
</dbReference>
<evidence type="ECO:0000313" key="5">
    <source>
        <dbReference type="Proteomes" id="UP001165122"/>
    </source>
</evidence>
<dbReference type="OrthoDB" id="200398at2759"/>
<comment type="similarity">
    <text evidence="1">Belongs to the CCDC25 family.</text>
</comment>
<dbReference type="Proteomes" id="UP001165122">
    <property type="component" value="Unassembled WGS sequence"/>
</dbReference>
<dbReference type="EMBL" id="BRXW01000257">
    <property type="protein sequence ID" value="GMI16605.1"/>
    <property type="molecule type" value="Genomic_DNA"/>
</dbReference>
<dbReference type="PROSITE" id="PS50908">
    <property type="entry name" value="RWD"/>
    <property type="match status" value="1"/>
</dbReference>
<evidence type="ECO:0000259" key="3">
    <source>
        <dbReference type="PROSITE" id="PS50908"/>
    </source>
</evidence>
<dbReference type="Pfam" id="PF05773">
    <property type="entry name" value="RWD"/>
    <property type="match status" value="1"/>
</dbReference>
<reference evidence="5" key="1">
    <citation type="journal article" date="2023" name="Commun. Biol.">
        <title>Genome analysis of Parmales, the sister group of diatoms, reveals the evolutionary specialization of diatoms from phago-mixotrophs to photoautotrophs.</title>
        <authorList>
            <person name="Ban H."/>
            <person name="Sato S."/>
            <person name="Yoshikawa S."/>
            <person name="Yamada K."/>
            <person name="Nakamura Y."/>
            <person name="Ichinomiya M."/>
            <person name="Sato N."/>
            <person name="Blanc-Mathieu R."/>
            <person name="Endo H."/>
            <person name="Kuwata A."/>
            <person name="Ogata H."/>
        </authorList>
    </citation>
    <scope>NUCLEOTIDE SEQUENCE [LARGE SCALE GENOMIC DNA]</scope>
    <source>
        <strain evidence="5">NIES 3700</strain>
    </source>
</reference>
<keyword evidence="5" id="KW-1185">Reference proteome</keyword>
<feature type="domain" description="RWD" evidence="3">
    <location>
        <begin position="283"/>
        <end position="392"/>
    </location>
</feature>
<dbReference type="InterPro" id="IPR008532">
    <property type="entry name" value="NFACT_RNA-bd"/>
</dbReference>
<comment type="caution">
    <text evidence="4">The sequence shown here is derived from an EMBL/GenBank/DDBJ whole genome shotgun (WGS) entry which is preliminary data.</text>
</comment>
<accession>A0A9W7FR24</accession>
<dbReference type="AlphaFoldDB" id="A0A9W7FR24"/>
<protein>
    <recommendedName>
        <fullName evidence="3">RWD domain-containing protein</fullName>
    </recommendedName>
</protein>
<organism evidence="4 5">
    <name type="scientific">Triparma laevis f. longispina</name>
    <dbReference type="NCBI Taxonomy" id="1714387"/>
    <lineage>
        <taxon>Eukaryota</taxon>
        <taxon>Sar</taxon>
        <taxon>Stramenopiles</taxon>
        <taxon>Ochrophyta</taxon>
        <taxon>Bolidophyceae</taxon>
        <taxon>Parmales</taxon>
        <taxon>Triparmaceae</taxon>
        <taxon>Triparma</taxon>
    </lineage>
</organism>
<feature type="compositionally biased region" description="Basic and acidic residues" evidence="2">
    <location>
        <begin position="460"/>
        <end position="481"/>
    </location>
</feature>
<proteinExistence type="inferred from homology"/>
<dbReference type="CDD" id="cd11605">
    <property type="entry name" value="RWD_DRWD_ELF-like"/>
    <property type="match status" value="1"/>
</dbReference>
<dbReference type="PANTHER" id="PTHR13049">
    <property type="entry name" value="DUF814-RELATED"/>
    <property type="match status" value="1"/>
</dbReference>
<evidence type="ECO:0000256" key="1">
    <source>
        <dbReference type="ARBA" id="ARBA00008998"/>
    </source>
</evidence>
<dbReference type="PANTHER" id="PTHR13049:SF2">
    <property type="entry name" value="COILED-COIL DOMAIN-CONTAINING PROTEIN 25"/>
    <property type="match status" value="1"/>
</dbReference>
<evidence type="ECO:0000256" key="2">
    <source>
        <dbReference type="SAM" id="MobiDB-lite"/>
    </source>
</evidence>
<dbReference type="Gene3D" id="3.10.110.10">
    <property type="entry name" value="Ubiquitin Conjugating Enzyme"/>
    <property type="match status" value="1"/>
</dbReference>
<dbReference type="InterPro" id="IPR016135">
    <property type="entry name" value="UBQ-conjugating_enzyme/RWD"/>
</dbReference>
<dbReference type="SMART" id="SM00591">
    <property type="entry name" value="RWD"/>
    <property type="match status" value="1"/>
</dbReference>
<gene>
    <name evidence="4" type="ORF">TrLO_g15625</name>
</gene>
<evidence type="ECO:0000313" key="4">
    <source>
        <dbReference type="EMBL" id="GMI16605.1"/>
    </source>
</evidence>
<name>A0A9W7FR24_9STRA</name>
<dbReference type="SUPFAM" id="SSF54495">
    <property type="entry name" value="UBC-like"/>
    <property type="match status" value="1"/>
</dbReference>
<dbReference type="Pfam" id="PF05670">
    <property type="entry name" value="NFACT-R_1"/>
    <property type="match status" value="1"/>
</dbReference>
<dbReference type="InterPro" id="IPR006575">
    <property type="entry name" value="RWD_dom"/>
</dbReference>
<sequence length="481" mass="55831">MVFTYTTIRSPFPVLCYMGLDKHENEHLIRTGTPTDIWFHVDSLSSAHVYVRLPFDKTIEDLAEETVEDMCQLVKNNSIQGSKLSSCKICYTEWGNLKKELVGMDVGTVGFKDYKKRLLRRCDKNKEIIKRIEKSKKQVTWDYDLEHEKYIESHRLWKKGENKKKYLKPDDIEMFDAQKNQVDLLNNLGEGDSESGIEAGLRGIEGVDFMKVFISDLGGGSGEGGEDNRAEWKVEWEDMRVLEEGVKWLRSRGFGEETREEVERGYGGGGEGEGGEIEELREAEKEVLESIYGEEIFKVEEEVWTVELQDYVPSKLFTPPVPPPLIVELNLKSSQYPFQKPFITLFGGGVPFRGLEDLNASLKEWGEEWEDRVGEPVFFEVIEFLKEKVEEWKEEEEKKVKEEEKKRRVELRKLKENEKEEEKPKFKTEMERREEAKQRLGGFINESGATSDVGSLKKQIQKDMEQQSRKGDRSLVDDLFN</sequence>